<sequence length="62" mass="6718">MIRLEPIAVEGCRVCAVNSRSRAIARDAGVPTAVAYCDAEIRNHPHRSPIVRRPLRALGIAA</sequence>
<dbReference type="EMBL" id="BNEA01000015">
    <property type="protein sequence ID" value="GHI57908.1"/>
    <property type="molecule type" value="Genomic_DNA"/>
</dbReference>
<dbReference type="Proteomes" id="UP000646738">
    <property type="component" value="Unassembled WGS sequence"/>
</dbReference>
<comment type="caution">
    <text evidence="1">The sequence shown here is derived from an EMBL/GenBank/DDBJ whole genome shotgun (WGS) entry which is preliminary data.</text>
</comment>
<reference evidence="2" key="1">
    <citation type="submission" date="2023-07" db="EMBL/GenBank/DDBJ databases">
        <title>Whole genome shotgun sequence of Streptomyces achromogenes subsp. rubradiris NBRC 14000.</title>
        <authorList>
            <person name="Komaki H."/>
            <person name="Tamura T."/>
        </authorList>
    </citation>
    <scope>NUCLEOTIDE SEQUENCE [LARGE SCALE GENOMIC DNA]</scope>
    <source>
        <strain evidence="2">NBRC 14000</strain>
    </source>
</reference>
<organism evidence="1 2">
    <name type="scientific">Streptomyces rubradiris</name>
    <name type="common">Streptomyces achromogenes subsp. rubradiris</name>
    <dbReference type="NCBI Taxonomy" id="285531"/>
    <lineage>
        <taxon>Bacteria</taxon>
        <taxon>Bacillati</taxon>
        <taxon>Actinomycetota</taxon>
        <taxon>Actinomycetes</taxon>
        <taxon>Kitasatosporales</taxon>
        <taxon>Streptomycetaceae</taxon>
        <taxon>Streptomyces</taxon>
    </lineage>
</organism>
<protein>
    <submittedName>
        <fullName evidence="1">Uncharacterized protein</fullName>
    </submittedName>
</protein>
<name>A0ABQ3RPX2_STRRR</name>
<gene>
    <name evidence="1" type="ORF">Srubr_77540</name>
</gene>
<accession>A0ABQ3RPX2</accession>
<evidence type="ECO:0000313" key="2">
    <source>
        <dbReference type="Proteomes" id="UP000646738"/>
    </source>
</evidence>
<proteinExistence type="predicted"/>
<keyword evidence="2" id="KW-1185">Reference proteome</keyword>
<evidence type="ECO:0000313" key="1">
    <source>
        <dbReference type="EMBL" id="GHI57908.1"/>
    </source>
</evidence>